<feature type="transmembrane region" description="Helical" evidence="1">
    <location>
        <begin position="37"/>
        <end position="57"/>
    </location>
</feature>
<dbReference type="RefSeq" id="YP_009012340.1">
    <property type="nucleotide sequence ID" value="NC_023693.1"/>
</dbReference>
<evidence type="ECO:0000256" key="1">
    <source>
        <dbReference type="SAM" id="Phobius"/>
    </source>
</evidence>
<proteinExistence type="predicted"/>
<sequence>MFHNMGVPEQLLFIVGLVGLLAAGAKAASHTHHIMLRFLFLLPSILVLLVILIDNILHN</sequence>
<reference evidence="3" key="4">
    <citation type="journal article" date="2012" name="Structure">
        <title>Phage pierces the host cell membrane with the iron-loaded spike.</title>
        <authorList>
            <person name="Browning C."/>
            <person name="Shneider M.M."/>
            <person name="Bowman V.D."/>
            <person name="Schwarzer D."/>
            <person name="Leiman P.G."/>
        </authorList>
    </citation>
    <scope>NUCLEOTIDE SEQUENCE [LARGE SCALE GENOMIC DNA]</scope>
</reference>
<dbReference type="Proteomes" id="UP000009013">
    <property type="component" value="Genome"/>
</dbReference>
<accession>I7HXA4</accession>
<gene>
    <name evidence="2" type="primary">PHI92_gene_009</name>
    <name evidence="2" type="ORF">PHI92_009</name>
</gene>
<keyword evidence="3" id="KW-1185">Reference proteome</keyword>
<evidence type="ECO:0000313" key="3">
    <source>
        <dbReference type="Proteomes" id="UP000009013"/>
    </source>
</evidence>
<dbReference type="GeneID" id="22278007"/>
<evidence type="ECO:0000313" key="2">
    <source>
        <dbReference type="EMBL" id="CBY99437.1"/>
    </source>
</evidence>
<dbReference type="EMBL" id="FR775895">
    <property type="protein sequence ID" value="CBY99437.1"/>
    <property type="molecule type" value="Genomic_DNA"/>
</dbReference>
<organism evidence="2 3">
    <name type="scientific">Escherichia phage phi92</name>
    <dbReference type="NCBI Taxonomy" id="948870"/>
    <lineage>
        <taxon>Viruses</taxon>
        <taxon>Duplodnaviria</taxon>
        <taxon>Heunggongvirae</taxon>
        <taxon>Uroviricota</taxon>
        <taxon>Caudoviricetes</taxon>
        <taxon>Stephanstirmvirinae</taxon>
        <taxon>Justusliebigvirus</taxon>
        <taxon>Justusliebigvirus phi92</taxon>
    </lineage>
</organism>
<keyword evidence="1" id="KW-1133">Transmembrane helix</keyword>
<name>I7HXA4_9CAUD</name>
<keyword evidence="1" id="KW-0472">Membrane</keyword>
<reference evidence="2 3" key="1">
    <citation type="journal article" date="1983" name="J. Virol.">
        <title>Substrate specificity of two bacteriophage-associated endo-N-acetylneuraminidases.</title>
        <authorList>
            <person name="Kwiatkowski B."/>
            <person name="Boschek B."/>
            <person name="Thiele H."/>
            <person name="Stirm S."/>
        </authorList>
    </citation>
    <scope>NUCLEOTIDE SEQUENCE [LARGE SCALE GENOMIC DNA]</scope>
    <source>
        <strain evidence="2">ATCC 35860-B1</strain>
    </source>
</reference>
<dbReference type="KEGG" id="vg:22278007"/>
<protein>
    <submittedName>
        <fullName evidence="2">Phi92_gp009</fullName>
    </submittedName>
</protein>
<keyword evidence="1" id="KW-0812">Transmembrane</keyword>
<reference evidence="2 3" key="3">
    <citation type="journal article" date="2012" name="J. Virol.">
        <title>A Multivalent Adsorption Apparatus Explains the Broad Host Range of Phage phi92: a Comprehensive Genomic and Structural Analysis.</title>
        <authorList>
            <person name="Schwarzer D."/>
            <person name="Buettner F.F."/>
            <person name="Browning C."/>
            <person name="Nazarov S."/>
            <person name="Rabsch W."/>
            <person name="Bethe A."/>
            <person name="Oberbeck A."/>
            <person name="Bowman V.D."/>
            <person name="Stummeyer K."/>
            <person name="Leiman P.G."/>
            <person name="Muhlenhoff M."/>
            <person name="Gerardy-Schahn R."/>
        </authorList>
    </citation>
    <scope>NUCLEOTIDE SEQUENCE [LARGE SCALE GENOMIC DNA]</scope>
    <source>
        <strain evidence="2">ATCC 35860-B1</strain>
    </source>
</reference>
<reference evidence="2 3" key="2">
    <citation type="journal article" date="1987" name="Methods Enzymol.">
        <title>Polysialic acid depolymerase.</title>
        <authorList>
            <person name="Kwiatkowski B."/>
            <person name="Stirm S."/>
        </authorList>
    </citation>
    <scope>NUCLEOTIDE SEQUENCE [LARGE SCALE GENOMIC DNA]</scope>
    <source>
        <strain evidence="2">ATCC 35860-B1</strain>
    </source>
</reference>